<feature type="domain" description="Restriction endonuclease type IV Mrr" evidence="1">
    <location>
        <begin position="112"/>
        <end position="199"/>
    </location>
</feature>
<dbReference type="Proteomes" id="UP000533900">
    <property type="component" value="Unassembled WGS sequence"/>
</dbReference>
<dbReference type="InterPro" id="IPR011856">
    <property type="entry name" value="tRNA_endonuc-like_dom_sf"/>
</dbReference>
<dbReference type="Pfam" id="PF04471">
    <property type="entry name" value="Mrr_cat"/>
    <property type="match status" value="1"/>
</dbReference>
<evidence type="ECO:0000313" key="3">
    <source>
        <dbReference type="Proteomes" id="UP000533900"/>
    </source>
</evidence>
<evidence type="ECO:0000313" key="2">
    <source>
        <dbReference type="EMBL" id="MBC2845608.1"/>
    </source>
</evidence>
<gene>
    <name evidence="2" type="ORF">H7F21_10940</name>
</gene>
<dbReference type="GO" id="GO:0004519">
    <property type="term" value="F:endonuclease activity"/>
    <property type="evidence" value="ECO:0007669"/>
    <property type="project" value="UniProtKB-KW"/>
</dbReference>
<dbReference type="AlphaFoldDB" id="A0A842IXV9"/>
<dbReference type="InterPro" id="IPR007560">
    <property type="entry name" value="Restrct_endonuc_IV_Mrr"/>
</dbReference>
<keyword evidence="3" id="KW-1185">Reference proteome</keyword>
<evidence type="ECO:0000259" key="1">
    <source>
        <dbReference type="Pfam" id="PF04471"/>
    </source>
</evidence>
<comment type="caution">
    <text evidence="2">The sequence shown here is derived from an EMBL/GenBank/DDBJ whole genome shotgun (WGS) entry which is preliminary data.</text>
</comment>
<sequence>MKNNKLIIEIIESINESDQKIINIFSFLENYLLERFNNDYVDSNIDKIGSQIINHYKQEVLRCNNKFITPKFEIADYNENILLKSEFTFNKEEQELQSYKIKYREEVFNALKDISWQNFEELAKYILKSNRLSKINITQSSKDQGIDFYGFLHFEDLTLKSNRLSRDINIRLIGQAKHSSVGNKVNHQKVSSFATEIRKLRKRQNSNYFTCLDEGFYENENAIVGLFITNTDYAPKSEDFANEYGIIIWDGEQISDDLCIKEYIDKMLNELGEIEIKRLIN</sequence>
<dbReference type="Gene3D" id="3.40.1350.10">
    <property type="match status" value="1"/>
</dbReference>
<name>A0A842IXV9_9FLAO</name>
<dbReference type="GO" id="GO:0009307">
    <property type="term" value="P:DNA restriction-modification system"/>
    <property type="evidence" value="ECO:0007669"/>
    <property type="project" value="InterPro"/>
</dbReference>
<keyword evidence="2" id="KW-0378">Hydrolase</keyword>
<dbReference type="EMBL" id="JACLCP010000003">
    <property type="protein sequence ID" value="MBC2845608.1"/>
    <property type="molecule type" value="Genomic_DNA"/>
</dbReference>
<dbReference type="RefSeq" id="WP_185789328.1">
    <property type="nucleotide sequence ID" value="NZ_JACLCP010000003.1"/>
</dbReference>
<protein>
    <submittedName>
        <fullName evidence="2">Restriction endonuclease</fullName>
    </submittedName>
</protein>
<dbReference type="GO" id="GO:0003677">
    <property type="term" value="F:DNA binding"/>
    <property type="evidence" value="ECO:0007669"/>
    <property type="project" value="InterPro"/>
</dbReference>
<reference evidence="2" key="1">
    <citation type="submission" date="2020-08" db="EMBL/GenBank/DDBJ databases">
        <title>Winogradskyella ouciana sp. nov., isolated from the hadal seawater of the Mariana Trench.</title>
        <authorList>
            <person name="He X."/>
        </authorList>
    </citation>
    <scope>NUCLEOTIDE SEQUENCE [LARGE SCALE GENOMIC DNA]</scope>
    <source>
        <strain evidence="2">KCTC 52348</strain>
    </source>
</reference>
<keyword evidence="2" id="KW-0540">Nuclease</keyword>
<organism evidence="2 3">
    <name type="scientific">Winogradskyella flava</name>
    <dbReference type="NCBI Taxonomy" id="1884876"/>
    <lineage>
        <taxon>Bacteria</taxon>
        <taxon>Pseudomonadati</taxon>
        <taxon>Bacteroidota</taxon>
        <taxon>Flavobacteriia</taxon>
        <taxon>Flavobacteriales</taxon>
        <taxon>Flavobacteriaceae</taxon>
        <taxon>Winogradskyella</taxon>
    </lineage>
</organism>
<keyword evidence="2" id="KW-0255">Endonuclease</keyword>
<accession>A0A842IXV9</accession>
<proteinExistence type="predicted"/>